<dbReference type="InterPro" id="IPR029057">
    <property type="entry name" value="PRTase-like"/>
</dbReference>
<keyword evidence="3" id="KW-1185">Reference proteome</keyword>
<comment type="similarity">
    <text evidence="1">Belongs to the ComF/GntX family.</text>
</comment>
<dbReference type="Proteomes" id="UP000646053">
    <property type="component" value="Unassembled WGS sequence"/>
</dbReference>
<evidence type="ECO:0000313" key="3">
    <source>
        <dbReference type="Proteomes" id="UP000646053"/>
    </source>
</evidence>
<dbReference type="EMBL" id="WVIE01000025">
    <property type="protein sequence ID" value="NDJ19128.1"/>
    <property type="molecule type" value="Genomic_DNA"/>
</dbReference>
<dbReference type="CDD" id="cd06223">
    <property type="entry name" value="PRTases_typeI"/>
    <property type="match status" value="1"/>
</dbReference>
<name>A0A8J8CJL9_9CYAN</name>
<comment type="caution">
    <text evidence="2">The sequence shown here is derived from an EMBL/GenBank/DDBJ whole genome shotgun (WGS) entry which is preliminary data.</text>
</comment>
<dbReference type="AlphaFoldDB" id="A0A8J8CJL9"/>
<dbReference type="RefSeq" id="WP_162424655.1">
    <property type="nucleotide sequence ID" value="NZ_WVIE01000025.1"/>
</dbReference>
<organism evidence="2 3">
    <name type="scientific">Myxacorys almedinensis A</name>
    <dbReference type="NCBI Taxonomy" id="2690445"/>
    <lineage>
        <taxon>Bacteria</taxon>
        <taxon>Bacillati</taxon>
        <taxon>Cyanobacteriota</taxon>
        <taxon>Cyanophyceae</taxon>
        <taxon>Leptolyngbyales</taxon>
        <taxon>Leptolyngbyaceae</taxon>
        <taxon>Myxacorys</taxon>
        <taxon>Myxacorys almedinensis</taxon>
    </lineage>
</organism>
<dbReference type="PANTHER" id="PTHR47505:SF1">
    <property type="entry name" value="DNA UTILIZATION PROTEIN YHGH"/>
    <property type="match status" value="1"/>
</dbReference>
<dbReference type="Gene3D" id="3.40.50.2020">
    <property type="match status" value="1"/>
</dbReference>
<gene>
    <name evidence="2" type="ORF">GS601_17850</name>
</gene>
<dbReference type="SUPFAM" id="SSF53271">
    <property type="entry name" value="PRTase-like"/>
    <property type="match status" value="1"/>
</dbReference>
<sequence length="226" mass="25565">MRLDSVFHLFLKSACPLCQRPTATEFCLGCQKELEQQQFCDPAQFWQEQPSVFAWGDYGGALKRAIAQFKYCDRADLARPLGRQVAQAWLAAPVRRDLAKPTIVPIPLHVGKHQQRGYNQAELLAQEFCHLTGCRLQPNGLQRAQATEALFQLSAAQREQTLKHAFILGKDFQRRLPTAPVLLLDDIYTSGATVRSAMQTLRRHGVRVKGVIVLAKAMPWKTKERQ</sequence>
<proteinExistence type="inferred from homology"/>
<protein>
    <submittedName>
        <fullName evidence="2">ComF family protein</fullName>
    </submittedName>
</protein>
<dbReference type="PANTHER" id="PTHR47505">
    <property type="entry name" value="DNA UTILIZATION PROTEIN YHGH"/>
    <property type="match status" value="1"/>
</dbReference>
<accession>A0A8J8CJL9</accession>
<reference evidence="2" key="1">
    <citation type="submission" date="2019-12" db="EMBL/GenBank/DDBJ databases">
        <title>High-Quality draft genome sequences of three cyanobacteria isolated from the limestone walls of the Old Cathedral of Coimbra.</title>
        <authorList>
            <person name="Tiago I."/>
            <person name="Soares F."/>
            <person name="Portugal A."/>
        </authorList>
    </citation>
    <scope>NUCLEOTIDE SEQUENCE</scope>
    <source>
        <strain evidence="2">A</strain>
    </source>
</reference>
<dbReference type="InterPro" id="IPR000836">
    <property type="entry name" value="PRTase_dom"/>
</dbReference>
<evidence type="ECO:0000313" key="2">
    <source>
        <dbReference type="EMBL" id="NDJ19128.1"/>
    </source>
</evidence>
<dbReference type="InterPro" id="IPR051910">
    <property type="entry name" value="ComF/GntX_DNA_util-trans"/>
</dbReference>
<evidence type="ECO:0000256" key="1">
    <source>
        <dbReference type="ARBA" id="ARBA00008007"/>
    </source>
</evidence>